<dbReference type="OrthoDB" id="9801841at2"/>
<dbReference type="PANTHER" id="PTHR24361:SF678">
    <property type="entry name" value="SPORULATION-SPECIFIC PROTEIN 1"/>
    <property type="match status" value="1"/>
</dbReference>
<dbReference type="GO" id="GO:0005737">
    <property type="term" value="C:cytoplasm"/>
    <property type="evidence" value="ECO:0007669"/>
    <property type="project" value="TreeGrafter"/>
</dbReference>
<organism evidence="2 3">
    <name type="scientific">Rhodoplanes roseus</name>
    <dbReference type="NCBI Taxonomy" id="29409"/>
    <lineage>
        <taxon>Bacteria</taxon>
        <taxon>Pseudomonadati</taxon>
        <taxon>Pseudomonadota</taxon>
        <taxon>Alphaproteobacteria</taxon>
        <taxon>Hyphomicrobiales</taxon>
        <taxon>Nitrobacteraceae</taxon>
        <taxon>Rhodoplanes</taxon>
    </lineage>
</organism>
<dbReference type="InterPro" id="IPR000719">
    <property type="entry name" value="Prot_kinase_dom"/>
</dbReference>
<keyword evidence="3" id="KW-1185">Reference proteome</keyword>
<dbReference type="InterPro" id="IPR011009">
    <property type="entry name" value="Kinase-like_dom_sf"/>
</dbReference>
<dbReference type="GO" id="GO:0004672">
    <property type="term" value="F:protein kinase activity"/>
    <property type="evidence" value="ECO:0007669"/>
    <property type="project" value="InterPro"/>
</dbReference>
<dbReference type="GO" id="GO:0005524">
    <property type="term" value="F:ATP binding"/>
    <property type="evidence" value="ECO:0007669"/>
    <property type="project" value="InterPro"/>
</dbReference>
<dbReference type="EMBL" id="NPEX01000074">
    <property type="protein sequence ID" value="RAI43722.1"/>
    <property type="molecule type" value="Genomic_DNA"/>
</dbReference>
<dbReference type="SMART" id="SM00220">
    <property type="entry name" value="S_TKc"/>
    <property type="match status" value="1"/>
</dbReference>
<feature type="domain" description="Protein kinase" evidence="1">
    <location>
        <begin position="12"/>
        <end position="273"/>
    </location>
</feature>
<name>A0A327L2L0_9BRAD</name>
<evidence type="ECO:0000313" key="3">
    <source>
        <dbReference type="Proteomes" id="UP000249130"/>
    </source>
</evidence>
<accession>A0A327L2L0</accession>
<reference evidence="2 3" key="1">
    <citation type="submission" date="2017-07" db="EMBL/GenBank/DDBJ databases">
        <title>Draft Genome Sequences of Select Purple Nonsulfur Bacteria.</title>
        <authorList>
            <person name="Lasarre B."/>
            <person name="Mckinlay J.B."/>
        </authorList>
    </citation>
    <scope>NUCLEOTIDE SEQUENCE [LARGE SCALE GENOMIC DNA]</scope>
    <source>
        <strain evidence="2 3">DSM 5909</strain>
    </source>
</reference>
<sequence>MYNIGDDVKGKYIIEESLEPGSFGLVYKVHNYGVNRKSVIKIVEAEDPKKLKEIIESYSQSICQHECIVKIYACELTEIRLPDGSTRLGILMELEWIPGGSWEKLLRSNYVPISHSCSLAIDALFGLHFAHQKGVIHGDIKPDNIFISDNHAKLADFGLSKYNIIPGISRASDLHYAPHASPELRKLGNINVQTDVFAAGMTLFRAVNNISDWRHRIDAISDFDRLLSEGSLIKRIGYNREVPRKIRAAINRACNPEQTSRFENCAAFRQALTQIRFKNSWTRVTDFLYESNFNGRTESVEVLPSRTTFDVVYKVNGRRKTTLCAKFNSQKDAKDYLLTLLYENTVE</sequence>
<dbReference type="PROSITE" id="PS50011">
    <property type="entry name" value="PROTEIN_KINASE_DOM"/>
    <property type="match status" value="1"/>
</dbReference>
<dbReference type="PANTHER" id="PTHR24361">
    <property type="entry name" value="MITOGEN-ACTIVATED KINASE KINASE KINASE"/>
    <property type="match status" value="1"/>
</dbReference>
<comment type="caution">
    <text evidence="2">The sequence shown here is derived from an EMBL/GenBank/DDBJ whole genome shotgun (WGS) entry which is preliminary data.</text>
</comment>
<dbReference type="RefSeq" id="WP_111419440.1">
    <property type="nucleotide sequence ID" value="NZ_NPEX01000074.1"/>
</dbReference>
<evidence type="ECO:0000259" key="1">
    <source>
        <dbReference type="PROSITE" id="PS50011"/>
    </source>
</evidence>
<gene>
    <name evidence="2" type="ORF">CH341_12875</name>
</gene>
<dbReference type="PROSITE" id="PS00108">
    <property type="entry name" value="PROTEIN_KINASE_ST"/>
    <property type="match status" value="1"/>
</dbReference>
<protein>
    <recommendedName>
        <fullName evidence="1">Protein kinase domain-containing protein</fullName>
    </recommendedName>
</protein>
<dbReference type="SUPFAM" id="SSF56112">
    <property type="entry name" value="Protein kinase-like (PK-like)"/>
    <property type="match status" value="1"/>
</dbReference>
<dbReference type="InterPro" id="IPR053235">
    <property type="entry name" value="Ser_Thr_kinase"/>
</dbReference>
<dbReference type="InterPro" id="IPR008271">
    <property type="entry name" value="Ser/Thr_kinase_AS"/>
</dbReference>
<dbReference type="Proteomes" id="UP000249130">
    <property type="component" value="Unassembled WGS sequence"/>
</dbReference>
<dbReference type="Gene3D" id="3.30.200.20">
    <property type="entry name" value="Phosphorylase Kinase, domain 1"/>
    <property type="match status" value="1"/>
</dbReference>
<dbReference type="Gene3D" id="1.10.510.10">
    <property type="entry name" value="Transferase(Phosphotransferase) domain 1"/>
    <property type="match status" value="1"/>
</dbReference>
<evidence type="ECO:0000313" key="2">
    <source>
        <dbReference type="EMBL" id="RAI43722.1"/>
    </source>
</evidence>
<dbReference type="AlphaFoldDB" id="A0A327L2L0"/>
<dbReference type="Pfam" id="PF00069">
    <property type="entry name" value="Pkinase"/>
    <property type="match status" value="1"/>
</dbReference>
<proteinExistence type="predicted"/>